<feature type="transmembrane region" description="Helical" evidence="2">
    <location>
        <begin position="124"/>
        <end position="144"/>
    </location>
</feature>
<evidence type="ECO:0000256" key="2">
    <source>
        <dbReference type="SAM" id="Phobius"/>
    </source>
</evidence>
<reference evidence="3 4" key="1">
    <citation type="submission" date="2017-11" db="EMBL/GenBank/DDBJ databases">
        <title>Genomic Encyclopedia of Archaeal and Bacterial Type Strains, Phase II (KMG-II): From Individual Species to Whole Genera.</title>
        <authorList>
            <person name="Goeker M."/>
        </authorList>
    </citation>
    <scope>NUCLEOTIDE SEQUENCE [LARGE SCALE GENOMIC DNA]</scope>
    <source>
        <strain evidence="3 4">DSM 22413</strain>
    </source>
</reference>
<dbReference type="RefSeq" id="WP_157803785.1">
    <property type="nucleotide sequence ID" value="NZ_PGTZ01000008.1"/>
</dbReference>
<organism evidence="3 4">
    <name type="scientific">Luteimicrobium subarcticum</name>
    <dbReference type="NCBI Taxonomy" id="620910"/>
    <lineage>
        <taxon>Bacteria</taxon>
        <taxon>Bacillati</taxon>
        <taxon>Actinomycetota</taxon>
        <taxon>Actinomycetes</taxon>
        <taxon>Micrococcales</taxon>
        <taxon>Luteimicrobium</taxon>
    </lineage>
</organism>
<dbReference type="AlphaFoldDB" id="A0A2M8WR49"/>
<dbReference type="Proteomes" id="UP000231586">
    <property type="component" value="Unassembled WGS sequence"/>
</dbReference>
<accession>A0A2M8WR49</accession>
<keyword evidence="2" id="KW-1133">Transmembrane helix</keyword>
<evidence type="ECO:0000313" key="3">
    <source>
        <dbReference type="EMBL" id="PJI93388.1"/>
    </source>
</evidence>
<feature type="transmembrane region" description="Helical" evidence="2">
    <location>
        <begin position="182"/>
        <end position="202"/>
    </location>
</feature>
<protein>
    <submittedName>
        <fullName evidence="3">Uncharacterized protein</fullName>
    </submittedName>
</protein>
<feature type="compositionally biased region" description="Low complexity" evidence="1">
    <location>
        <begin position="25"/>
        <end position="34"/>
    </location>
</feature>
<evidence type="ECO:0000256" key="1">
    <source>
        <dbReference type="SAM" id="MobiDB-lite"/>
    </source>
</evidence>
<keyword evidence="4" id="KW-1185">Reference proteome</keyword>
<keyword evidence="2" id="KW-0472">Membrane</keyword>
<comment type="caution">
    <text evidence="3">The sequence shown here is derived from an EMBL/GenBank/DDBJ whole genome shotgun (WGS) entry which is preliminary data.</text>
</comment>
<proteinExistence type="predicted"/>
<feature type="region of interest" description="Disordered" evidence="1">
    <location>
        <begin position="1"/>
        <end position="67"/>
    </location>
</feature>
<evidence type="ECO:0000313" key="4">
    <source>
        <dbReference type="Proteomes" id="UP000231586"/>
    </source>
</evidence>
<sequence>MTVPGTPEQPRQPDPQQPQQPNPYDPQAAPQAPQDGPPAAPQYGQPGPAPYGGMPTAPQYAATPAGPPVAAPPSITLAVRLMFVGAALSLVGIILAWATKDALRDQLRDASSSSSLTPSELDTLLNVSLAVATVVGLIGVGLWIWMALANGAGKSWARIVSTVLGALSVVTTLVNLTRESGASMALSVVSIALAVVILVLLWRRESSEFYAARSAKL</sequence>
<feature type="compositionally biased region" description="Pro residues" evidence="1">
    <location>
        <begin position="10"/>
        <end position="24"/>
    </location>
</feature>
<dbReference type="OrthoDB" id="3831145at2"/>
<dbReference type="EMBL" id="PGTZ01000008">
    <property type="protein sequence ID" value="PJI93388.1"/>
    <property type="molecule type" value="Genomic_DNA"/>
</dbReference>
<feature type="transmembrane region" description="Helical" evidence="2">
    <location>
        <begin position="77"/>
        <end position="98"/>
    </location>
</feature>
<gene>
    <name evidence="3" type="ORF">CLV34_1957</name>
</gene>
<keyword evidence="2" id="KW-0812">Transmembrane</keyword>
<name>A0A2M8WR49_9MICO</name>